<evidence type="ECO:0000259" key="1">
    <source>
        <dbReference type="PROSITE" id="PS50235"/>
    </source>
</evidence>
<dbReference type="GO" id="GO:0005634">
    <property type="term" value="C:nucleus"/>
    <property type="evidence" value="ECO:0007669"/>
    <property type="project" value="TreeGrafter"/>
</dbReference>
<dbReference type="EMBL" id="CAJNJA010049968">
    <property type="protein sequence ID" value="CAE7839340.1"/>
    <property type="molecule type" value="Genomic_DNA"/>
</dbReference>
<dbReference type="InterPro" id="IPR001394">
    <property type="entry name" value="Peptidase_C19_UCH"/>
</dbReference>
<comment type="caution">
    <text evidence="2">The sequence shown here is derived from an EMBL/GenBank/DDBJ whole genome shotgun (WGS) entry which is preliminary data.</text>
</comment>
<dbReference type="PROSITE" id="PS00973">
    <property type="entry name" value="USP_2"/>
    <property type="match status" value="1"/>
</dbReference>
<dbReference type="InterPro" id="IPR050164">
    <property type="entry name" value="Peptidase_C19"/>
</dbReference>
<evidence type="ECO:0000313" key="2">
    <source>
        <dbReference type="EMBL" id="CAE7839340.1"/>
    </source>
</evidence>
<gene>
    <name evidence="2" type="ORF">SNEC2469_LOCUS25373</name>
</gene>
<dbReference type="InterPro" id="IPR028889">
    <property type="entry name" value="USP"/>
</dbReference>
<dbReference type="CDD" id="cd02257">
    <property type="entry name" value="Peptidase_C19"/>
    <property type="match status" value="1"/>
</dbReference>
<dbReference type="GO" id="GO:0004843">
    <property type="term" value="F:cysteine-type deubiquitinase activity"/>
    <property type="evidence" value="ECO:0007669"/>
    <property type="project" value="InterPro"/>
</dbReference>
<dbReference type="SUPFAM" id="SSF54001">
    <property type="entry name" value="Cysteine proteinases"/>
    <property type="match status" value="1"/>
</dbReference>
<dbReference type="GO" id="GO:0016579">
    <property type="term" value="P:protein deubiquitination"/>
    <property type="evidence" value="ECO:0007669"/>
    <property type="project" value="InterPro"/>
</dbReference>
<feature type="non-terminal residue" evidence="2">
    <location>
        <position position="425"/>
    </location>
</feature>
<dbReference type="Gene3D" id="3.90.70.10">
    <property type="entry name" value="Cysteine proteinases"/>
    <property type="match status" value="1"/>
</dbReference>
<dbReference type="GO" id="GO:0005829">
    <property type="term" value="C:cytosol"/>
    <property type="evidence" value="ECO:0007669"/>
    <property type="project" value="TreeGrafter"/>
</dbReference>
<dbReference type="OrthoDB" id="2020758at2759"/>
<sequence length="425" mass="46910">MAGSSPSPLPRALANPGQWCWFNAVLQALASINDPRWWAILRSVLDGSHEEGTGSCEAAEDLPACLASVLLYINNEIALEPDCANSVVCNLAKAIAEECGLSSACGEQQDAHEAFIQILEAMHAGLQKRQLNAILLLQRPAWDPLHPWLVRTASWARATAACRWFQELWQGTLEERRVCSACGLVKVDVCSSRQAFRCLSLDMLQGGQLSFSIDLASLLHQSYGGKGVEEIEGLVCSRCSARASRQRCWQESLRGSLLAQQACRRLGAFGDAIQEAEHLSLLCPAGSPEPVLRRTTHFRSFRIHKAPAILTLHLRRLIHGPWGLVRLPNPVRCPAAMLLDKALHSYALASVVSHLGTANQGHFIAHRAWHPHAQTEKQAVPKSYTPLVTSGKVDLWCPVLASLRFLRSWRAGCPLRESEVQRRTW</sequence>
<name>A0A812ZUK1_9DINO</name>
<dbReference type="PROSITE" id="PS50235">
    <property type="entry name" value="USP_3"/>
    <property type="match status" value="1"/>
</dbReference>
<evidence type="ECO:0000313" key="3">
    <source>
        <dbReference type="Proteomes" id="UP000601435"/>
    </source>
</evidence>
<feature type="domain" description="USP" evidence="1">
    <location>
        <begin position="11"/>
        <end position="425"/>
    </location>
</feature>
<dbReference type="Pfam" id="PF00443">
    <property type="entry name" value="UCH"/>
    <property type="match status" value="1"/>
</dbReference>
<accession>A0A812ZUK1</accession>
<dbReference type="Proteomes" id="UP000601435">
    <property type="component" value="Unassembled WGS sequence"/>
</dbReference>
<dbReference type="InterPro" id="IPR038765">
    <property type="entry name" value="Papain-like_cys_pep_sf"/>
</dbReference>
<dbReference type="AlphaFoldDB" id="A0A812ZUK1"/>
<reference evidence="2" key="1">
    <citation type="submission" date="2021-02" db="EMBL/GenBank/DDBJ databases">
        <authorList>
            <person name="Dougan E. K."/>
            <person name="Rhodes N."/>
            <person name="Thang M."/>
            <person name="Chan C."/>
        </authorList>
    </citation>
    <scope>NUCLEOTIDE SEQUENCE</scope>
</reference>
<protein>
    <recommendedName>
        <fullName evidence="1">USP domain-containing protein</fullName>
    </recommendedName>
</protein>
<organism evidence="2 3">
    <name type="scientific">Symbiodinium necroappetens</name>
    <dbReference type="NCBI Taxonomy" id="1628268"/>
    <lineage>
        <taxon>Eukaryota</taxon>
        <taxon>Sar</taxon>
        <taxon>Alveolata</taxon>
        <taxon>Dinophyceae</taxon>
        <taxon>Suessiales</taxon>
        <taxon>Symbiodiniaceae</taxon>
        <taxon>Symbiodinium</taxon>
    </lineage>
</organism>
<proteinExistence type="predicted"/>
<keyword evidence="3" id="KW-1185">Reference proteome</keyword>
<dbReference type="PANTHER" id="PTHR24006">
    <property type="entry name" value="UBIQUITIN CARBOXYL-TERMINAL HYDROLASE"/>
    <property type="match status" value="1"/>
</dbReference>
<dbReference type="InterPro" id="IPR018200">
    <property type="entry name" value="USP_CS"/>
</dbReference>